<name>A0AAD6Y2B7_9AGAR</name>
<comment type="caution">
    <text evidence="2">The sequence shown here is derived from an EMBL/GenBank/DDBJ whole genome shotgun (WGS) entry which is preliminary data.</text>
</comment>
<dbReference type="EMBL" id="JARJCN010000001">
    <property type="protein sequence ID" value="KAJ7104280.1"/>
    <property type="molecule type" value="Genomic_DNA"/>
</dbReference>
<organism evidence="2 3">
    <name type="scientific">Mycena belliarum</name>
    <dbReference type="NCBI Taxonomy" id="1033014"/>
    <lineage>
        <taxon>Eukaryota</taxon>
        <taxon>Fungi</taxon>
        <taxon>Dikarya</taxon>
        <taxon>Basidiomycota</taxon>
        <taxon>Agaricomycotina</taxon>
        <taxon>Agaricomycetes</taxon>
        <taxon>Agaricomycetidae</taxon>
        <taxon>Agaricales</taxon>
        <taxon>Marasmiineae</taxon>
        <taxon>Mycenaceae</taxon>
        <taxon>Mycena</taxon>
    </lineage>
</organism>
<protein>
    <submittedName>
        <fullName evidence="2">Uncharacterized protein</fullName>
    </submittedName>
</protein>
<keyword evidence="3" id="KW-1185">Reference proteome</keyword>
<feature type="region of interest" description="Disordered" evidence="1">
    <location>
        <begin position="67"/>
        <end position="97"/>
    </location>
</feature>
<reference evidence="2" key="1">
    <citation type="submission" date="2023-03" db="EMBL/GenBank/DDBJ databases">
        <title>Massive genome expansion in bonnet fungi (Mycena s.s.) driven by repeated elements and novel gene families across ecological guilds.</title>
        <authorList>
            <consortium name="Lawrence Berkeley National Laboratory"/>
            <person name="Harder C.B."/>
            <person name="Miyauchi S."/>
            <person name="Viragh M."/>
            <person name="Kuo A."/>
            <person name="Thoen E."/>
            <person name="Andreopoulos B."/>
            <person name="Lu D."/>
            <person name="Skrede I."/>
            <person name="Drula E."/>
            <person name="Henrissat B."/>
            <person name="Morin E."/>
            <person name="Kohler A."/>
            <person name="Barry K."/>
            <person name="LaButti K."/>
            <person name="Morin E."/>
            <person name="Salamov A."/>
            <person name="Lipzen A."/>
            <person name="Mereny Z."/>
            <person name="Hegedus B."/>
            <person name="Baldrian P."/>
            <person name="Stursova M."/>
            <person name="Weitz H."/>
            <person name="Taylor A."/>
            <person name="Grigoriev I.V."/>
            <person name="Nagy L.G."/>
            <person name="Martin F."/>
            <person name="Kauserud H."/>
        </authorList>
    </citation>
    <scope>NUCLEOTIDE SEQUENCE</scope>
    <source>
        <strain evidence="2">CBHHK173m</strain>
    </source>
</reference>
<sequence>MSDTGSHQRSPSVVDPVLIVVDTAFRSPQTGEILPDVDHIILNSIVSASSSLSPTISYDIACQSRCPGRLEQPPGATSRPSTRDPTGNGGLGLDRGNKVLAGLLEDDAEMPELMYGVDDEGPEIGSD</sequence>
<dbReference type="Proteomes" id="UP001222325">
    <property type="component" value="Unassembled WGS sequence"/>
</dbReference>
<evidence type="ECO:0000313" key="2">
    <source>
        <dbReference type="EMBL" id="KAJ7104280.1"/>
    </source>
</evidence>
<proteinExistence type="predicted"/>
<accession>A0AAD6Y2B7</accession>
<dbReference type="AlphaFoldDB" id="A0AAD6Y2B7"/>
<evidence type="ECO:0000313" key="3">
    <source>
        <dbReference type="Proteomes" id="UP001222325"/>
    </source>
</evidence>
<gene>
    <name evidence="2" type="ORF">B0H15DRAFT_1016654</name>
</gene>
<evidence type="ECO:0000256" key="1">
    <source>
        <dbReference type="SAM" id="MobiDB-lite"/>
    </source>
</evidence>